<protein>
    <submittedName>
        <fullName evidence="1">Ig-like domain-containing protein</fullName>
    </submittedName>
</protein>
<evidence type="ECO:0000313" key="2">
    <source>
        <dbReference type="Proteomes" id="UP001289645"/>
    </source>
</evidence>
<keyword evidence="2" id="KW-1185">Reference proteome</keyword>
<accession>A0ACC6MJP2</accession>
<sequence>MGYSRYVGRVGALAIALGIGTAVASTSGIACAETETGSAGSSVERTTAGADDSNYSDSGLDAADTQSVDGDESADAGDDPGLDEDVDIDSEFDSDADIADGDEEDSAAEELVGFDNPEAELVEPVEDRSERYAAEADRVSSTPVEHLEAVPPRPEPGSEVVDDVLIDLGDTEPFTADDPMISAEATDPGIVEETRPVSAPPTASTEQADLASIASPVISPFDAFGTDIPAESPLLWGLLAFARRQLGQREKPALEGAFAPGASAIDDNNAAPTGWAWVGSPGWFTGKVSGQVFGFDRDFDRVTYAGSTNTAKGSVVVDSRGRFTYTPTDAARHAAAKDGATEADTTDSFVVSIDDGNGGVTGVEVTVRIRAANDRPRSSGSVGLPAMDTGAVTGTIVTRDADGDVLSYRVTGVDKGDVVFGDDGSFVYTPTPQAREDAGQRPGWSWDRRDTFAVTVDDGHGGTDTVRFTVQIAALDNAGPELDDVVQGEPSSWTATVTGRVLATDADNDRLTYAGSTETDKGRVVVYSSGRFSYRPTAEARHAAAVEGAGAEATTDSFNVTVTDGFGGALIVPVTVNIAPRNSDPRITRARATTPDENSGEVTVTLTARDFDGDDLTFSAPASTGKGALVDNGDGTFTYTPTLAARLAAGAEDAPNAAKTDVLTFAVSDGHGGTDSASVTVTILPAVGNAAPVDGEFTASPPNSDGVVSGVVSASDPNGDALTFSGTTSTAKGSVVVDPDGSFTYTPAADARHDAAASGASSADKQDSFDVTVVDGNGGTLVVAVTVAVSPANAAPTASYAAGQPDSADGVVAGLVTGSDPDGDAVTFTGPVTSAKGGTVVLNSTTGQFSYTPTPAARDAAAMAGATAADKTDSFAVVASDGHGGTSTVTVSVAVLPAPNSAPSNGNAVVGQPGNAGVVTGTVSASDANGDTLTFGGSTTTTKGSVVVNADGSFVYTPTEAARHAASASAASPSDKQDSFDVTVSDGRGGTLAVPVTVTIAPSNSAPAATYTAGQPNTGSGVVAGIVSGSDPDGDVLSYSAPATSAKGGAITLNTATGQFSYVPTQAARDAAAAPDATAADKVDTFTVTVDDAHGGATALSVTVDVAPAFTIDGTQFPGAAAGPVQFASDGTGYLTLFNQSPDGSLDMTVVVIPTAGAPFGTDPIPGSLPFGAPILRPSGDLFLVNLAGLAAGTAKTDISLVRSDGSVTTQQVMGSPYTAPQFSQDGTAYLTVLTVVDRGDGTGPVPRMSVVRVTPEGQFSTHDTGFAAAAAYIPPGSSQASPSIVVGPDGTAYQAFMASTDPTSAFYRLDQVGILVVPRSGDSFVSTVVQGSPYGAAAALADGTARLTVNTYAEGAVMLVVESDGTSRVIAVDALPLGKPAIGQHVSYLVVSDGTVASLIRIAADGTQSSTVLAGDPVRIYDVLQPQSLVESYVAVGPDDRAYVLFEGELRVYGPAGVERVIPVDGPLGGLRFGADGTPFGVLVHEDFDTAALVNLSTGMVTDPIPVGSGGTVVLVTGPDNSAVFASALTDYDTGATVGSAVALIGSSVVDIPLGGGQVSSAVFGPDGRAYVNAVTYEVDTTTGTVNSATTTVYAVSAGGAAVVFTGDGIGSTSIRDGKLYLTLTDVTNAPDVVTVIRELDVFGPSTEV</sequence>
<comment type="caution">
    <text evidence="1">The sequence shown here is derived from an EMBL/GenBank/DDBJ whole genome shotgun (WGS) entry which is preliminary data.</text>
</comment>
<dbReference type="Proteomes" id="UP001289645">
    <property type="component" value="Unassembled WGS sequence"/>
</dbReference>
<organism evidence="1 2">
    <name type="scientific">Mycolicibacterium parafortuitum</name>
    <name type="common">Mycobacterium parafortuitum</name>
    <dbReference type="NCBI Taxonomy" id="39692"/>
    <lineage>
        <taxon>Bacteria</taxon>
        <taxon>Bacillati</taxon>
        <taxon>Actinomycetota</taxon>
        <taxon>Actinomycetes</taxon>
        <taxon>Mycobacteriales</taxon>
        <taxon>Mycobacteriaceae</taxon>
        <taxon>Mycolicibacterium</taxon>
    </lineage>
</organism>
<evidence type="ECO:0000313" key="1">
    <source>
        <dbReference type="EMBL" id="MDZ5087198.1"/>
    </source>
</evidence>
<gene>
    <name evidence="1" type="ORF">OHX15_17555</name>
</gene>
<proteinExistence type="predicted"/>
<dbReference type="EMBL" id="JAOXLN010000018">
    <property type="protein sequence ID" value="MDZ5087198.1"/>
    <property type="molecule type" value="Genomic_DNA"/>
</dbReference>
<reference evidence="1 2" key="1">
    <citation type="journal article" date="2021" name="Chemosphere">
        <title>Bioballs carrying a syntrophic Rhodococcus and Mycolicibacterium consortium for simultaneous sorption and biodegradation of fuel oil in contaminated freshwater.</title>
        <authorList>
            <person name="Naloka K."/>
            <person name="Polrit D."/>
            <person name="Muangchinda C."/>
            <person name="Thoetkiattikul H."/>
            <person name="Pinyakong O."/>
        </authorList>
    </citation>
    <scope>NUCLEOTIDE SEQUENCE [LARGE SCALE GENOMIC DNA]</scope>
    <source>
        <strain evidence="1 2">J101</strain>
    </source>
</reference>
<name>A0ACC6MJP2_MYCPF</name>